<feature type="region of interest" description="Disordered" evidence="1">
    <location>
        <begin position="33"/>
        <end position="52"/>
    </location>
</feature>
<dbReference type="EMBL" id="JBHSAJ010000052">
    <property type="protein sequence ID" value="MFC3936354.1"/>
    <property type="molecule type" value="Genomic_DNA"/>
</dbReference>
<organism evidence="2 3">
    <name type="scientific">Acidovorax facilis</name>
    <dbReference type="NCBI Taxonomy" id="12917"/>
    <lineage>
        <taxon>Bacteria</taxon>
        <taxon>Pseudomonadati</taxon>
        <taxon>Pseudomonadota</taxon>
        <taxon>Betaproteobacteria</taxon>
        <taxon>Burkholderiales</taxon>
        <taxon>Comamonadaceae</taxon>
        <taxon>Acidovorax</taxon>
    </lineage>
</organism>
<evidence type="ECO:0008006" key="4">
    <source>
        <dbReference type="Google" id="ProtNLM"/>
    </source>
</evidence>
<dbReference type="Proteomes" id="UP001595693">
    <property type="component" value="Unassembled WGS sequence"/>
</dbReference>
<protein>
    <recommendedName>
        <fullName evidence="4">HEPN AbiU2-like domain-containing protein</fullName>
    </recommendedName>
</protein>
<comment type="caution">
    <text evidence="2">The sequence shown here is derived from an EMBL/GenBank/DDBJ whole genome shotgun (WGS) entry which is preliminary data.</text>
</comment>
<evidence type="ECO:0000313" key="2">
    <source>
        <dbReference type="EMBL" id="MFC3936354.1"/>
    </source>
</evidence>
<gene>
    <name evidence="2" type="ORF">ACFOW3_17200</name>
</gene>
<evidence type="ECO:0000313" key="3">
    <source>
        <dbReference type="Proteomes" id="UP001595693"/>
    </source>
</evidence>
<evidence type="ECO:0000256" key="1">
    <source>
        <dbReference type="SAM" id="MobiDB-lite"/>
    </source>
</evidence>
<name>A0ABV8DE07_9BURK</name>
<accession>A0ABV8DE07</accession>
<sequence length="234" mass="26760">MLKGCEAKRRSSCQKQPHFHDRFGTIIVPTPATDRKLPRASSSMTKKPRSTVQAADPFSDEFHRLLGRLVHAIARFDFNVGLQLNWLGPHCQQDVSELLTARQARLGDRLKKLEVLIMDVYEPAGPKALAEFSAWFENAHQARALRNDYAHGRWGVPGKYKFKPPGRLIDAEPLLVFVPLQWDMSPDRVDDSISMTIEEFAAQVHDAESLFNAYWQLCQRYIAHAKPRRPFEPV</sequence>
<proteinExistence type="predicted"/>
<reference evidence="3" key="1">
    <citation type="journal article" date="2019" name="Int. J. Syst. Evol. Microbiol.">
        <title>The Global Catalogue of Microorganisms (GCM) 10K type strain sequencing project: providing services to taxonomists for standard genome sequencing and annotation.</title>
        <authorList>
            <consortium name="The Broad Institute Genomics Platform"/>
            <consortium name="The Broad Institute Genome Sequencing Center for Infectious Disease"/>
            <person name="Wu L."/>
            <person name="Ma J."/>
        </authorList>
    </citation>
    <scope>NUCLEOTIDE SEQUENCE [LARGE SCALE GENOMIC DNA]</scope>
    <source>
        <strain evidence="3">CCUG 2113</strain>
    </source>
</reference>
<keyword evidence="3" id="KW-1185">Reference proteome</keyword>
<feature type="compositionally biased region" description="Polar residues" evidence="1">
    <location>
        <begin position="40"/>
        <end position="52"/>
    </location>
</feature>